<dbReference type="Pfam" id="PF10861">
    <property type="entry name" value="DUF2784"/>
    <property type="match status" value="1"/>
</dbReference>
<dbReference type="InterPro" id="IPR021218">
    <property type="entry name" value="DUF2784"/>
</dbReference>
<keyword evidence="1" id="KW-0812">Transmembrane</keyword>
<feature type="transmembrane region" description="Helical" evidence="1">
    <location>
        <begin position="15"/>
        <end position="35"/>
    </location>
</feature>
<accession>A0ABS0B3X4</accession>
<organism evidence="2 3">
    <name type="scientific">Lysobacter niastensis</name>
    <dbReference type="NCBI Taxonomy" id="380629"/>
    <lineage>
        <taxon>Bacteria</taxon>
        <taxon>Pseudomonadati</taxon>
        <taxon>Pseudomonadota</taxon>
        <taxon>Gammaproteobacteria</taxon>
        <taxon>Lysobacterales</taxon>
        <taxon>Lysobacteraceae</taxon>
        <taxon>Lysobacter</taxon>
    </lineage>
</organism>
<sequence length="149" mass="17042">MPELWPYRLLADAVLVVHFAIVLFVIGGLLAVVIGNRLASWPWVNSWWFRVAHLVAIAIVAAQAWFGVLCPLTTLEAWLREQAGETTHGGSFVAYWLQRLMFFEAPPWVFTAAYTGFGLLVALAWWRWPPRRRTRSPGTDQKKSHFPPR</sequence>
<evidence type="ECO:0000313" key="3">
    <source>
        <dbReference type="Proteomes" id="UP001429984"/>
    </source>
</evidence>
<keyword evidence="1" id="KW-0472">Membrane</keyword>
<comment type="caution">
    <text evidence="2">The sequence shown here is derived from an EMBL/GenBank/DDBJ whole genome shotgun (WGS) entry which is preliminary data.</text>
</comment>
<keyword evidence="3" id="KW-1185">Reference proteome</keyword>
<dbReference type="RefSeq" id="WP_194929793.1">
    <property type="nucleotide sequence ID" value="NZ_JADLZT010000002.1"/>
</dbReference>
<reference evidence="2 3" key="1">
    <citation type="submission" date="2020-11" db="EMBL/GenBank/DDBJ databases">
        <title>Draft Genome Sequence and Secondary Metabolite Biosynthetic Potential of the Lysobacter niastensis Type strain DSM 18481.</title>
        <authorList>
            <person name="Turrini P."/>
            <person name="Artuso I."/>
            <person name="Tescari M."/>
            <person name="Lugli G.A."/>
            <person name="Frangipani E."/>
            <person name="Ventura M."/>
            <person name="Visca P."/>
        </authorList>
    </citation>
    <scope>NUCLEOTIDE SEQUENCE [LARGE SCALE GENOMIC DNA]</scope>
    <source>
        <strain evidence="2 3">DSM 18481</strain>
    </source>
</reference>
<evidence type="ECO:0000313" key="2">
    <source>
        <dbReference type="EMBL" id="MBF6023199.1"/>
    </source>
</evidence>
<feature type="transmembrane region" description="Helical" evidence="1">
    <location>
        <begin position="47"/>
        <end position="66"/>
    </location>
</feature>
<proteinExistence type="predicted"/>
<protein>
    <submittedName>
        <fullName evidence="2">DUF2784 domain-containing protein</fullName>
    </submittedName>
</protein>
<name>A0ABS0B3X4_9GAMM</name>
<evidence type="ECO:0000256" key="1">
    <source>
        <dbReference type="SAM" id="Phobius"/>
    </source>
</evidence>
<gene>
    <name evidence="2" type="ORF">IU514_04060</name>
</gene>
<feature type="transmembrane region" description="Helical" evidence="1">
    <location>
        <begin position="105"/>
        <end position="126"/>
    </location>
</feature>
<dbReference type="Proteomes" id="UP001429984">
    <property type="component" value="Unassembled WGS sequence"/>
</dbReference>
<keyword evidence="1" id="KW-1133">Transmembrane helix</keyword>
<dbReference type="EMBL" id="JADLZT010000002">
    <property type="protein sequence ID" value="MBF6023199.1"/>
    <property type="molecule type" value="Genomic_DNA"/>
</dbReference>